<feature type="domain" description="Peptidoglycan binding-like" evidence="2">
    <location>
        <begin position="160"/>
        <end position="214"/>
    </location>
</feature>
<evidence type="ECO:0000313" key="3">
    <source>
        <dbReference type="EMBL" id="TDR88942.1"/>
    </source>
</evidence>
<feature type="compositionally biased region" description="Low complexity" evidence="1">
    <location>
        <begin position="90"/>
        <end position="101"/>
    </location>
</feature>
<dbReference type="Proteomes" id="UP000295122">
    <property type="component" value="Unassembled WGS sequence"/>
</dbReference>
<evidence type="ECO:0000259" key="2">
    <source>
        <dbReference type="Pfam" id="PF01471"/>
    </source>
</evidence>
<keyword evidence="4" id="KW-1185">Reference proteome</keyword>
<dbReference type="SUPFAM" id="SSF47090">
    <property type="entry name" value="PGBD-like"/>
    <property type="match status" value="1"/>
</dbReference>
<dbReference type="Gene3D" id="1.10.101.10">
    <property type="entry name" value="PGBD-like superfamily/PGBD"/>
    <property type="match status" value="1"/>
</dbReference>
<feature type="region of interest" description="Disordered" evidence="1">
    <location>
        <begin position="65"/>
        <end position="167"/>
    </location>
</feature>
<proteinExistence type="predicted"/>
<dbReference type="InterPro" id="IPR036365">
    <property type="entry name" value="PGBD-like_sf"/>
</dbReference>
<dbReference type="OrthoDB" id="8018686at2"/>
<sequence>MSQRGSPQRAASPSRRKGAGGRLLLVALALARAAARRPGMVLASVAVIGGASAVAWNATMEQKARHPAPLFASPKTTASIRPEPPRRPESTASTSPAPTAAKPDQPAPVRTASSDPIGGLLKSPEGAAKPAPKPARPPEPKSTDAKPPAKPSEAKAGPQPRVASAQKALAKLGYGPIASDGILGTQTKQALERFEREKKLPVTGTLGPRTVRQLASLSGISIE</sequence>
<gene>
    <name evidence="3" type="ORF">EV668_3427</name>
</gene>
<organism evidence="3 4">
    <name type="scientific">Enterovirga rhinocerotis</name>
    <dbReference type="NCBI Taxonomy" id="1339210"/>
    <lineage>
        <taxon>Bacteria</taxon>
        <taxon>Pseudomonadati</taxon>
        <taxon>Pseudomonadota</taxon>
        <taxon>Alphaproteobacteria</taxon>
        <taxon>Hyphomicrobiales</taxon>
        <taxon>Methylobacteriaceae</taxon>
        <taxon>Enterovirga</taxon>
    </lineage>
</organism>
<dbReference type="RefSeq" id="WP_133772260.1">
    <property type="nucleotide sequence ID" value="NZ_SNZR01000014.1"/>
</dbReference>
<name>A0A4R7BV58_9HYPH</name>
<dbReference type="InterPro" id="IPR036366">
    <property type="entry name" value="PGBDSf"/>
</dbReference>
<protein>
    <submittedName>
        <fullName evidence="3">Putative peptidoglycan binding protein</fullName>
    </submittedName>
</protein>
<evidence type="ECO:0000313" key="4">
    <source>
        <dbReference type="Proteomes" id="UP000295122"/>
    </source>
</evidence>
<dbReference type="InterPro" id="IPR002477">
    <property type="entry name" value="Peptidoglycan-bd-like"/>
</dbReference>
<evidence type="ECO:0000256" key="1">
    <source>
        <dbReference type="SAM" id="MobiDB-lite"/>
    </source>
</evidence>
<dbReference type="AlphaFoldDB" id="A0A4R7BV58"/>
<accession>A0A4R7BV58</accession>
<dbReference type="Pfam" id="PF01471">
    <property type="entry name" value="PG_binding_1"/>
    <property type="match status" value="1"/>
</dbReference>
<reference evidence="3 4" key="1">
    <citation type="submission" date="2019-03" db="EMBL/GenBank/DDBJ databases">
        <title>Genomic Encyclopedia of Type Strains, Phase IV (KMG-IV): sequencing the most valuable type-strain genomes for metagenomic binning, comparative biology and taxonomic classification.</title>
        <authorList>
            <person name="Goeker M."/>
        </authorList>
    </citation>
    <scope>NUCLEOTIDE SEQUENCE [LARGE SCALE GENOMIC DNA]</scope>
    <source>
        <strain evidence="3 4">DSM 25903</strain>
    </source>
</reference>
<comment type="caution">
    <text evidence="3">The sequence shown here is derived from an EMBL/GenBank/DDBJ whole genome shotgun (WGS) entry which is preliminary data.</text>
</comment>
<dbReference type="EMBL" id="SNZR01000014">
    <property type="protein sequence ID" value="TDR88942.1"/>
    <property type="molecule type" value="Genomic_DNA"/>
</dbReference>